<dbReference type="Proteomes" id="UP000076476">
    <property type="component" value="Unassembled WGS sequence"/>
</dbReference>
<comment type="caution">
    <text evidence="2">The sequence shown here is derived from an EMBL/GenBank/DDBJ whole genome shotgun (WGS) entry which is preliminary data.</text>
</comment>
<dbReference type="PANTHER" id="PTHR46623:SF6">
    <property type="entry name" value="ALPHA_BETA-HYDROLASES SUPERFAMILY PROTEIN"/>
    <property type="match status" value="1"/>
</dbReference>
<evidence type="ECO:0000313" key="2">
    <source>
        <dbReference type="EMBL" id="KZN96956.1"/>
    </source>
</evidence>
<dbReference type="RefSeq" id="WP_063387213.1">
    <property type="nucleotide sequence ID" value="NZ_LWBR01000013.1"/>
</dbReference>
<dbReference type="GO" id="GO:0016787">
    <property type="term" value="F:hydrolase activity"/>
    <property type="evidence" value="ECO:0007669"/>
    <property type="project" value="InterPro"/>
</dbReference>
<dbReference type="SUPFAM" id="SSF53474">
    <property type="entry name" value="alpha/beta-Hydrolases"/>
    <property type="match status" value="1"/>
</dbReference>
<accession>A0A165YD78</accession>
<sequence>MISIQKDSDTAIVIVHEIYGINQHMKYVCQLLSEFDFDVLCPNLLERETPFDYSQEEDAYSNFMENVGFTDALVIIKNLLSEIKDEYKNIFVVGFSVGATVAWLCSEEQLVDGIIGYYGSRIRNYLEISPQCPTLLFFPQEEKSFNVDELISALDNKNNVEVHKFNGQHGFSDPFSPKYNEESAKKAFNQMLVFLRKRLDVLNSYGRAN</sequence>
<dbReference type="EMBL" id="LWBR01000013">
    <property type="protein sequence ID" value="KZN96956.1"/>
    <property type="molecule type" value="Genomic_DNA"/>
</dbReference>
<dbReference type="STRING" id="33936.AZI98_05155"/>
<protein>
    <recommendedName>
        <fullName evidence="1">Dienelactone hydrolase domain-containing protein</fullName>
    </recommendedName>
</protein>
<reference evidence="2 3" key="1">
    <citation type="submission" date="2016-04" db="EMBL/GenBank/DDBJ databases">
        <title>Draft genome sequence of Aeribacillus pallidus 8m3 from petroleum reservoir.</title>
        <authorList>
            <person name="Poltaraus A.B."/>
            <person name="Nazina T.N."/>
            <person name="Tourova T.P."/>
            <person name="Malakho S.M."/>
            <person name="Korshunova A.V."/>
            <person name="Sokolova D.S."/>
        </authorList>
    </citation>
    <scope>NUCLEOTIDE SEQUENCE [LARGE SCALE GENOMIC DNA]</scope>
    <source>
        <strain evidence="2 3">8m3</strain>
    </source>
</reference>
<dbReference type="AlphaFoldDB" id="A0A165YD78"/>
<feature type="domain" description="Dienelactone hydrolase" evidence="1">
    <location>
        <begin position="9"/>
        <end position="197"/>
    </location>
</feature>
<proteinExistence type="predicted"/>
<dbReference type="OrthoDB" id="115291at2"/>
<organism evidence="2 3">
    <name type="scientific">Aeribacillus pallidus</name>
    <dbReference type="NCBI Taxonomy" id="33936"/>
    <lineage>
        <taxon>Bacteria</taxon>
        <taxon>Bacillati</taxon>
        <taxon>Bacillota</taxon>
        <taxon>Bacilli</taxon>
        <taxon>Bacillales</taxon>
        <taxon>Bacillaceae</taxon>
        <taxon>Aeribacillus</taxon>
    </lineage>
</organism>
<keyword evidence="3" id="KW-1185">Reference proteome</keyword>
<dbReference type="PANTHER" id="PTHR46623">
    <property type="entry name" value="CARBOXYMETHYLENEBUTENOLIDASE-RELATED"/>
    <property type="match status" value="1"/>
</dbReference>
<gene>
    <name evidence="2" type="ORF">AZI98_05155</name>
</gene>
<evidence type="ECO:0000313" key="3">
    <source>
        <dbReference type="Proteomes" id="UP000076476"/>
    </source>
</evidence>
<dbReference type="InterPro" id="IPR002925">
    <property type="entry name" value="Dienelactn_hydro"/>
</dbReference>
<dbReference type="InterPro" id="IPR051049">
    <property type="entry name" value="Dienelactone_hydrolase-like"/>
</dbReference>
<dbReference type="InterPro" id="IPR029058">
    <property type="entry name" value="AB_hydrolase_fold"/>
</dbReference>
<dbReference type="Gene3D" id="3.40.50.1820">
    <property type="entry name" value="alpha/beta hydrolase"/>
    <property type="match status" value="1"/>
</dbReference>
<dbReference type="Pfam" id="PF01738">
    <property type="entry name" value="DLH"/>
    <property type="match status" value="1"/>
</dbReference>
<name>A0A165YD78_9BACI</name>
<evidence type="ECO:0000259" key="1">
    <source>
        <dbReference type="Pfam" id="PF01738"/>
    </source>
</evidence>